<dbReference type="Proteomes" id="UP000523007">
    <property type="component" value="Unassembled WGS sequence"/>
</dbReference>
<dbReference type="PANTHER" id="PTHR43289">
    <property type="entry name" value="MITOGEN-ACTIVATED PROTEIN KINASE KINASE KINASE 20-RELATED"/>
    <property type="match status" value="1"/>
</dbReference>
<organism evidence="8 9">
    <name type="scientific">Lipingzhangella halophila</name>
    <dbReference type="NCBI Taxonomy" id="1783352"/>
    <lineage>
        <taxon>Bacteria</taxon>
        <taxon>Bacillati</taxon>
        <taxon>Actinomycetota</taxon>
        <taxon>Actinomycetes</taxon>
        <taxon>Streptosporangiales</taxon>
        <taxon>Nocardiopsidaceae</taxon>
        <taxon>Lipingzhangella</taxon>
    </lineage>
</organism>
<dbReference type="SMART" id="SM00220">
    <property type="entry name" value="S_TKc"/>
    <property type="match status" value="1"/>
</dbReference>
<dbReference type="Gene3D" id="2.130.10.10">
    <property type="entry name" value="YVTN repeat-like/Quinoprotein amine dehydrogenase"/>
    <property type="match status" value="2"/>
</dbReference>
<dbReference type="InterPro" id="IPR015943">
    <property type="entry name" value="WD40/YVTN_repeat-like_dom_sf"/>
</dbReference>
<protein>
    <submittedName>
        <fullName evidence="8">DNA-binding beta-propeller fold protein YncE</fullName>
    </submittedName>
</protein>
<dbReference type="Pfam" id="PF00069">
    <property type="entry name" value="Pkinase"/>
    <property type="match status" value="1"/>
</dbReference>
<dbReference type="SUPFAM" id="SSF56112">
    <property type="entry name" value="Protein kinase-like (PK-like)"/>
    <property type="match status" value="1"/>
</dbReference>
<dbReference type="GO" id="GO:0005524">
    <property type="term" value="F:ATP binding"/>
    <property type="evidence" value="ECO:0007669"/>
    <property type="project" value="UniProtKB-UniRule"/>
</dbReference>
<dbReference type="PROSITE" id="PS50011">
    <property type="entry name" value="PROTEIN_KINASE_DOM"/>
    <property type="match status" value="1"/>
</dbReference>
<dbReference type="EMBL" id="JACHJT010000002">
    <property type="protein sequence ID" value="MBB4935080.1"/>
    <property type="molecule type" value="Genomic_DNA"/>
</dbReference>
<dbReference type="Gene3D" id="3.30.200.20">
    <property type="entry name" value="Phosphorylase Kinase, domain 1"/>
    <property type="match status" value="1"/>
</dbReference>
<dbReference type="InterPro" id="IPR008271">
    <property type="entry name" value="Ser/Thr_kinase_AS"/>
</dbReference>
<dbReference type="Gene3D" id="1.10.510.10">
    <property type="entry name" value="Transferase(Phosphotransferase) domain 1"/>
    <property type="match status" value="1"/>
</dbReference>
<evidence type="ECO:0000259" key="7">
    <source>
        <dbReference type="PROSITE" id="PS50011"/>
    </source>
</evidence>
<keyword evidence="8" id="KW-0238">DNA-binding</keyword>
<proteinExistence type="predicted"/>
<evidence type="ECO:0000256" key="5">
    <source>
        <dbReference type="PROSITE-ProRule" id="PRU10141"/>
    </source>
</evidence>
<evidence type="ECO:0000313" key="8">
    <source>
        <dbReference type="EMBL" id="MBB4935080.1"/>
    </source>
</evidence>
<dbReference type="Pfam" id="PF13360">
    <property type="entry name" value="PQQ_2"/>
    <property type="match status" value="1"/>
</dbReference>
<name>A0A7W7RN76_9ACTN</name>
<dbReference type="GO" id="GO:0003677">
    <property type="term" value="F:DNA binding"/>
    <property type="evidence" value="ECO:0007669"/>
    <property type="project" value="UniProtKB-KW"/>
</dbReference>
<dbReference type="PROSITE" id="PS00107">
    <property type="entry name" value="PROTEIN_KINASE_ATP"/>
    <property type="match status" value="1"/>
</dbReference>
<dbReference type="RefSeq" id="WP_184584862.1">
    <property type="nucleotide sequence ID" value="NZ_JACHJT010000002.1"/>
</dbReference>
<evidence type="ECO:0000256" key="4">
    <source>
        <dbReference type="ARBA" id="ARBA00022840"/>
    </source>
</evidence>
<dbReference type="InterPro" id="IPR017441">
    <property type="entry name" value="Protein_kinase_ATP_BS"/>
</dbReference>
<keyword evidence="3" id="KW-0418">Kinase</keyword>
<feature type="region of interest" description="Disordered" evidence="6">
    <location>
        <begin position="296"/>
        <end position="318"/>
    </location>
</feature>
<feature type="compositionally biased region" description="Pro residues" evidence="6">
    <location>
        <begin position="299"/>
        <end position="311"/>
    </location>
</feature>
<dbReference type="InterPro" id="IPR011048">
    <property type="entry name" value="Haem_d1_sf"/>
</dbReference>
<comment type="caution">
    <text evidence="8">The sequence shown here is derived from an EMBL/GenBank/DDBJ whole genome shotgun (WGS) entry which is preliminary data.</text>
</comment>
<dbReference type="GO" id="GO:0004674">
    <property type="term" value="F:protein serine/threonine kinase activity"/>
    <property type="evidence" value="ECO:0007669"/>
    <property type="project" value="TreeGrafter"/>
</dbReference>
<dbReference type="CDD" id="cd14014">
    <property type="entry name" value="STKc_PknB_like"/>
    <property type="match status" value="1"/>
</dbReference>
<dbReference type="InterPro" id="IPR002372">
    <property type="entry name" value="PQQ_rpt_dom"/>
</dbReference>
<reference evidence="8 9" key="1">
    <citation type="submission" date="2020-08" db="EMBL/GenBank/DDBJ databases">
        <title>Sequencing the genomes of 1000 actinobacteria strains.</title>
        <authorList>
            <person name="Klenk H.-P."/>
        </authorList>
    </citation>
    <scope>NUCLEOTIDE SEQUENCE [LARGE SCALE GENOMIC DNA]</scope>
    <source>
        <strain evidence="8 9">DSM 102030</strain>
    </source>
</reference>
<feature type="binding site" evidence="5">
    <location>
        <position position="48"/>
    </location>
    <ligand>
        <name>ATP</name>
        <dbReference type="ChEBI" id="CHEBI:30616"/>
    </ligand>
</feature>
<dbReference type="InterPro" id="IPR011009">
    <property type="entry name" value="Kinase-like_dom_sf"/>
</dbReference>
<dbReference type="PROSITE" id="PS00108">
    <property type="entry name" value="PROTEIN_KINASE_ST"/>
    <property type="match status" value="1"/>
</dbReference>
<dbReference type="SUPFAM" id="SSF51004">
    <property type="entry name" value="C-terminal (heme d1) domain of cytochrome cd1-nitrite reductase"/>
    <property type="match status" value="1"/>
</dbReference>
<gene>
    <name evidence="8" type="ORF">F4561_005974</name>
</gene>
<evidence type="ECO:0000256" key="2">
    <source>
        <dbReference type="ARBA" id="ARBA00022741"/>
    </source>
</evidence>
<evidence type="ECO:0000256" key="1">
    <source>
        <dbReference type="ARBA" id="ARBA00022679"/>
    </source>
</evidence>
<dbReference type="AlphaFoldDB" id="A0A7W7RN76"/>
<dbReference type="PANTHER" id="PTHR43289:SF34">
    <property type="entry name" value="SERINE_THREONINE-PROTEIN KINASE YBDM-RELATED"/>
    <property type="match status" value="1"/>
</dbReference>
<sequence>MDTTGSTPDTTGPAWWIGSHQVIGHLGMGGMGEVYLGRSEGGRLAAVKVVHPHLADDPEFRTRFDREVTAASRVSGAFTAPIVGADPNAPTPWLATAHIAGPSLGEAVHAAGPLPEPATRALGAGLAEALRSIHTAGLVHRDLKPSNVLLSADGPRIIDFGIARAADATALTATNQALGSPGYMSPEQAHGRECTAASDVFSLGAVLCYTCGGREPFGTGSVPSVIHRLLRDEPDLGAVPPGLRDVVAHCLRKDPGDRPDLDTLLHHFAQGSAALPPAVAAMVRQREEDTRRLAHAVPVAPPPAPPKPPEPQKGSPRRRTGRILAVSAGALAVLVAGTLVAARLLPGENEENSPASGEEGADDWVADQIDLERPPEEPEAEPAAVPTFTPVAAHDTREETDNIEDNEIVEEAEFSPDGKLLYLTSLHGTVTALDAESGDIEYKSELQADGGPVVSPDGAFLAVVEEDSGSLLIADATTGDELNTIDAAGGSRTTGLAFNADSELIISNEDEDTTLWGPETAEQTGTIGQNGGEHVAVSSDGTLVAYANSHSSVVVRTTGGNEVAEINLDRARNQRLAFQPGSTLLASWGGEELGFWDAATGENMDTLPVEEDGPPGLVYHPDGRRLFVLGGWKPAVIDANAREVAGDTQLPIPDDARSNQDNLTVVEDVALSPEGDRMAAPGIADDSYVWELD</sequence>
<accession>A0A7W7RN76</accession>
<keyword evidence="9" id="KW-1185">Reference proteome</keyword>
<evidence type="ECO:0000256" key="6">
    <source>
        <dbReference type="SAM" id="MobiDB-lite"/>
    </source>
</evidence>
<keyword evidence="4 5" id="KW-0067">ATP-binding</keyword>
<keyword evidence="1" id="KW-0808">Transferase</keyword>
<dbReference type="InterPro" id="IPR000719">
    <property type="entry name" value="Prot_kinase_dom"/>
</dbReference>
<evidence type="ECO:0000256" key="3">
    <source>
        <dbReference type="ARBA" id="ARBA00022777"/>
    </source>
</evidence>
<keyword evidence="2 5" id="KW-0547">Nucleotide-binding</keyword>
<evidence type="ECO:0000313" key="9">
    <source>
        <dbReference type="Proteomes" id="UP000523007"/>
    </source>
</evidence>
<feature type="domain" description="Protein kinase" evidence="7">
    <location>
        <begin position="20"/>
        <end position="269"/>
    </location>
</feature>